<dbReference type="STRING" id="1410661.GCA_000702205_00558"/>
<keyword evidence="4 6" id="KW-0067">ATP-binding</keyword>
<dbReference type="PANTHER" id="PTHR42711:SF5">
    <property type="entry name" value="ABC TRANSPORTER ATP-BINDING PROTEIN NATA"/>
    <property type="match status" value="1"/>
</dbReference>
<dbReference type="AlphaFoldDB" id="A0A1H5X2X0"/>
<dbReference type="EMBL" id="FNUL01000021">
    <property type="protein sequence ID" value="SEG05893.1"/>
    <property type="molecule type" value="Genomic_DNA"/>
</dbReference>
<keyword evidence="2" id="KW-0813">Transport</keyword>
<organism evidence="6 7">
    <name type="scientific">Lachnospira multipara</name>
    <dbReference type="NCBI Taxonomy" id="28051"/>
    <lineage>
        <taxon>Bacteria</taxon>
        <taxon>Bacillati</taxon>
        <taxon>Bacillota</taxon>
        <taxon>Clostridia</taxon>
        <taxon>Lachnospirales</taxon>
        <taxon>Lachnospiraceae</taxon>
        <taxon>Lachnospira</taxon>
    </lineage>
</organism>
<dbReference type="PROSITE" id="PS50893">
    <property type="entry name" value="ABC_TRANSPORTER_2"/>
    <property type="match status" value="1"/>
</dbReference>
<evidence type="ECO:0000256" key="4">
    <source>
        <dbReference type="ARBA" id="ARBA00022840"/>
    </source>
</evidence>
<evidence type="ECO:0000259" key="5">
    <source>
        <dbReference type="PROSITE" id="PS50893"/>
    </source>
</evidence>
<dbReference type="SMART" id="SM00382">
    <property type="entry name" value="AAA"/>
    <property type="match status" value="1"/>
</dbReference>
<dbReference type="InterPro" id="IPR003439">
    <property type="entry name" value="ABC_transporter-like_ATP-bd"/>
</dbReference>
<dbReference type="InterPro" id="IPR050763">
    <property type="entry name" value="ABC_transporter_ATP-binding"/>
</dbReference>
<dbReference type="RefSeq" id="WP_181022567.1">
    <property type="nucleotide sequence ID" value="NZ_FNUL01000021.1"/>
</dbReference>
<dbReference type="GO" id="GO:0005524">
    <property type="term" value="F:ATP binding"/>
    <property type="evidence" value="ECO:0007669"/>
    <property type="project" value="UniProtKB-KW"/>
</dbReference>
<evidence type="ECO:0000256" key="3">
    <source>
        <dbReference type="ARBA" id="ARBA00022741"/>
    </source>
</evidence>
<sequence length="287" mass="32777">MLEIKDLKKKLGALELNMSLEIPEGYICGLIGRNGSGKTSLLNLITGLMSPDEGKVVIDGLEYDKDNKGIYSRIALVSEDGLLDGYCTAKENGLLYGRYYAGFNMTSFLCLLNKYRVNPNIAIDKLSRGEKLKVQFAFAISTRPKYLILDEPTANFDPEFKKAFHEEINKLMSDGKHTVIFATHITSEIDRLGDYLLFIHEGKKVFMGDLESFRDKYKLAVGEEFYIDRLTKEALLSKEVNNYSTRAMFDMDLINKDLDERYMNHLEFSPATIEDFMYFYTIVSTDV</sequence>
<feature type="domain" description="ABC transporter" evidence="5">
    <location>
        <begin position="2"/>
        <end position="226"/>
    </location>
</feature>
<dbReference type="Proteomes" id="UP000236726">
    <property type="component" value="Unassembled WGS sequence"/>
</dbReference>
<dbReference type="GO" id="GO:0016887">
    <property type="term" value="F:ATP hydrolysis activity"/>
    <property type="evidence" value="ECO:0007669"/>
    <property type="project" value="InterPro"/>
</dbReference>
<proteinExistence type="inferred from homology"/>
<reference evidence="6 7" key="1">
    <citation type="submission" date="2016-10" db="EMBL/GenBank/DDBJ databases">
        <authorList>
            <person name="de Groot N.N."/>
        </authorList>
    </citation>
    <scope>NUCLEOTIDE SEQUENCE [LARGE SCALE GENOMIC DNA]</scope>
    <source>
        <strain evidence="6 7">D15d</strain>
    </source>
</reference>
<accession>A0A1H5X2X0</accession>
<evidence type="ECO:0000313" key="6">
    <source>
        <dbReference type="EMBL" id="SEG05893.1"/>
    </source>
</evidence>
<dbReference type="SUPFAM" id="SSF52540">
    <property type="entry name" value="P-loop containing nucleoside triphosphate hydrolases"/>
    <property type="match status" value="1"/>
</dbReference>
<evidence type="ECO:0000313" key="7">
    <source>
        <dbReference type="Proteomes" id="UP000236726"/>
    </source>
</evidence>
<keyword evidence="3" id="KW-0547">Nucleotide-binding</keyword>
<protein>
    <submittedName>
        <fullName evidence="6">ABC-2 type transport system ATP-binding protein</fullName>
    </submittedName>
</protein>
<dbReference type="Pfam" id="PF00005">
    <property type="entry name" value="ABC_tran"/>
    <property type="match status" value="1"/>
</dbReference>
<dbReference type="PANTHER" id="PTHR42711">
    <property type="entry name" value="ABC TRANSPORTER ATP-BINDING PROTEIN"/>
    <property type="match status" value="1"/>
</dbReference>
<evidence type="ECO:0000256" key="1">
    <source>
        <dbReference type="ARBA" id="ARBA00005417"/>
    </source>
</evidence>
<keyword evidence="7" id="KW-1185">Reference proteome</keyword>
<comment type="similarity">
    <text evidence="1">Belongs to the ABC transporter superfamily.</text>
</comment>
<evidence type="ECO:0000256" key="2">
    <source>
        <dbReference type="ARBA" id="ARBA00022448"/>
    </source>
</evidence>
<dbReference type="CDD" id="cd03230">
    <property type="entry name" value="ABC_DR_subfamily_A"/>
    <property type="match status" value="1"/>
</dbReference>
<gene>
    <name evidence="6" type="ORF">SAMN05216537_1211</name>
</gene>
<dbReference type="InterPro" id="IPR003593">
    <property type="entry name" value="AAA+_ATPase"/>
</dbReference>
<name>A0A1H5X2X0_9FIRM</name>
<dbReference type="InterPro" id="IPR027417">
    <property type="entry name" value="P-loop_NTPase"/>
</dbReference>
<dbReference type="Gene3D" id="3.40.50.300">
    <property type="entry name" value="P-loop containing nucleotide triphosphate hydrolases"/>
    <property type="match status" value="1"/>
</dbReference>